<reference evidence="3" key="1">
    <citation type="submission" date="2018-05" db="EMBL/GenBank/DDBJ databases">
        <authorList>
            <person name="Lanie J.A."/>
            <person name="Ng W.-L."/>
            <person name="Kazmierczak K.M."/>
            <person name="Andrzejewski T.M."/>
            <person name="Davidsen T.M."/>
            <person name="Wayne K.J."/>
            <person name="Tettelin H."/>
            <person name="Glass J.I."/>
            <person name="Rusch D."/>
            <person name="Podicherti R."/>
            <person name="Tsui H.-C.T."/>
            <person name="Winkler M.E."/>
        </authorList>
    </citation>
    <scope>NUCLEOTIDE SEQUENCE</scope>
</reference>
<dbReference type="EMBL" id="UINC01044961">
    <property type="protein sequence ID" value="SVB51113.1"/>
    <property type="molecule type" value="Genomic_DNA"/>
</dbReference>
<evidence type="ECO:0000256" key="1">
    <source>
        <dbReference type="ARBA" id="ARBA00022729"/>
    </source>
</evidence>
<proteinExistence type="predicted"/>
<evidence type="ECO:0000313" key="3">
    <source>
        <dbReference type="EMBL" id="SVB51113.1"/>
    </source>
</evidence>
<sequence length="172" mass="19231">MSWIIQFLPLFIIMLLLGCAAQSPATGGPVDKQGPVLISVHPVDESLNISTEQKIILTFSELLDPVSIPASIQIGSDLEYKLKIRGRRLIIQPKSAWPKDELIRIYLSRKIRDYQKNMMAEPIQLIFSTGAAIPLMTITGKIINYDPINLVELGLYKWPTSDTSVNIQKVEA</sequence>
<feature type="domain" description="SbsA Ig-like" evidence="2">
    <location>
        <begin position="31"/>
        <end position="129"/>
    </location>
</feature>
<dbReference type="AlphaFoldDB" id="A0A382EMH4"/>
<dbReference type="Pfam" id="PF13205">
    <property type="entry name" value="Big_5"/>
    <property type="match status" value="1"/>
</dbReference>
<protein>
    <recommendedName>
        <fullName evidence="2">SbsA Ig-like domain-containing protein</fullName>
    </recommendedName>
</protein>
<organism evidence="3">
    <name type="scientific">marine metagenome</name>
    <dbReference type="NCBI Taxonomy" id="408172"/>
    <lineage>
        <taxon>unclassified sequences</taxon>
        <taxon>metagenomes</taxon>
        <taxon>ecological metagenomes</taxon>
    </lineage>
</organism>
<dbReference type="InterPro" id="IPR032812">
    <property type="entry name" value="SbsA_Ig"/>
</dbReference>
<name>A0A382EMH4_9ZZZZ</name>
<accession>A0A382EMH4</accession>
<gene>
    <name evidence="3" type="ORF">METZ01_LOCUS203967</name>
</gene>
<keyword evidence="1" id="KW-0732">Signal</keyword>
<evidence type="ECO:0000259" key="2">
    <source>
        <dbReference type="Pfam" id="PF13205"/>
    </source>
</evidence>
<feature type="non-terminal residue" evidence="3">
    <location>
        <position position="172"/>
    </location>
</feature>